<sequence length="195" mass="22064">MSNVQTMFPLYGITLFILTFSFVSGKVYDRCELARELKYVHEAPSEQLATWVCIAEHESQYKTDAVGRLGEKGSADHGIFQISDKYWCSPDRKGCGLTCDELEDDDISNDFKCSLKIHKEHTGISGDGFNAWVVYKSLCKGYKAKKYLRGCFNDTNDNNVYSSTVTSSSPYPGFEGQNNTRDLNSAEKFRVLRVR</sequence>
<name>E0W0U2_PEDHC</name>
<dbReference type="Gene3D" id="1.10.530.10">
    <property type="match status" value="1"/>
</dbReference>
<organism>
    <name type="scientific">Pediculus humanus subsp. corporis</name>
    <name type="common">Body louse</name>
    <dbReference type="NCBI Taxonomy" id="121224"/>
    <lineage>
        <taxon>Eukaryota</taxon>
        <taxon>Metazoa</taxon>
        <taxon>Ecdysozoa</taxon>
        <taxon>Arthropoda</taxon>
        <taxon>Hexapoda</taxon>
        <taxon>Insecta</taxon>
        <taxon>Pterygota</taxon>
        <taxon>Neoptera</taxon>
        <taxon>Paraneoptera</taxon>
        <taxon>Psocodea</taxon>
        <taxon>Troctomorpha</taxon>
        <taxon>Phthiraptera</taxon>
        <taxon>Anoplura</taxon>
        <taxon>Pediculidae</taxon>
        <taxon>Pediculus</taxon>
    </lineage>
</organism>
<evidence type="ECO:0000256" key="6">
    <source>
        <dbReference type="ARBA" id="ARBA00023295"/>
    </source>
</evidence>
<dbReference type="HOGENOM" id="CLU_111620_2_0_1"/>
<keyword evidence="4" id="KW-0929">Antimicrobial</keyword>
<evidence type="ECO:0000259" key="8">
    <source>
        <dbReference type="PROSITE" id="PS00128"/>
    </source>
</evidence>
<dbReference type="OMA" id="IAYWESS"/>
<dbReference type="GeneID" id="8234767"/>
<dbReference type="STRING" id="121224.E0W0U2"/>
<dbReference type="AlphaFoldDB" id="E0W0U2"/>
<feature type="domain" description="Glycosyl hydrolases family 22 (GH22)" evidence="8">
    <location>
        <begin position="95"/>
        <end position="113"/>
    </location>
</feature>
<dbReference type="SUPFAM" id="SSF53955">
    <property type="entry name" value="Lysozyme-like"/>
    <property type="match status" value="1"/>
</dbReference>
<keyword evidence="11" id="KW-1185">Reference proteome</keyword>
<dbReference type="CDD" id="cd16899">
    <property type="entry name" value="LYZ_C_invert"/>
    <property type="match status" value="1"/>
</dbReference>
<keyword evidence="4" id="KW-0081">Bacteriolytic enzyme</keyword>
<evidence type="ECO:0000256" key="5">
    <source>
        <dbReference type="ARBA" id="ARBA00023157"/>
    </source>
</evidence>
<keyword evidence="5" id="KW-1015">Disulfide bond</keyword>
<dbReference type="OrthoDB" id="17373at2759"/>
<dbReference type="EC" id="3.2.1.17" evidence="3"/>
<dbReference type="Pfam" id="PF00062">
    <property type="entry name" value="Lys"/>
    <property type="match status" value="1"/>
</dbReference>
<dbReference type="PRINTS" id="PR00135">
    <property type="entry name" value="LYZLACT"/>
</dbReference>
<evidence type="ECO:0000256" key="2">
    <source>
        <dbReference type="ARBA" id="ARBA00010859"/>
    </source>
</evidence>
<dbReference type="SMART" id="SM00263">
    <property type="entry name" value="LYZ1"/>
    <property type="match status" value="1"/>
</dbReference>
<evidence type="ECO:0000256" key="3">
    <source>
        <dbReference type="ARBA" id="ARBA00012732"/>
    </source>
</evidence>
<proteinExistence type="inferred from homology"/>
<dbReference type="EnsemblMetazoa" id="PHUM563940-RA">
    <property type="protein sequence ID" value="PHUM563940-PA"/>
    <property type="gene ID" value="PHUM563940"/>
</dbReference>
<evidence type="ECO:0000313" key="11">
    <source>
        <dbReference type="Proteomes" id="UP000009046"/>
    </source>
</evidence>
<dbReference type="EMBL" id="AAZO01006851">
    <property type="status" value="NOT_ANNOTATED_CDS"/>
    <property type="molecule type" value="Genomic_DNA"/>
</dbReference>
<dbReference type="CTD" id="8234767"/>
<evidence type="ECO:0000256" key="7">
    <source>
        <dbReference type="RuleBase" id="RU004440"/>
    </source>
</evidence>
<gene>
    <name evidence="10" type="primary">8234767</name>
    <name evidence="9" type="ORF">Phum_PHUM563940</name>
</gene>
<dbReference type="InParanoid" id="E0W0U2"/>
<dbReference type="InterPro" id="IPR001916">
    <property type="entry name" value="Glyco_hydro_22"/>
</dbReference>
<dbReference type="EMBL" id="DS235862">
    <property type="protein sequence ID" value="EEB19248.1"/>
    <property type="molecule type" value="Genomic_DNA"/>
</dbReference>
<dbReference type="GO" id="GO:0031640">
    <property type="term" value="P:killing of cells of another organism"/>
    <property type="evidence" value="ECO:0007669"/>
    <property type="project" value="UniProtKB-KW"/>
</dbReference>
<evidence type="ECO:0000313" key="9">
    <source>
        <dbReference type="EMBL" id="EEB19248.1"/>
    </source>
</evidence>
<accession>E0W0U2</accession>
<dbReference type="PROSITE" id="PS00128">
    <property type="entry name" value="GLYCOSYL_HYDROL_F22_1"/>
    <property type="match status" value="1"/>
</dbReference>
<dbReference type="PANTHER" id="PTHR11407:SF63">
    <property type="entry name" value="LYSOZYME C"/>
    <property type="match status" value="1"/>
</dbReference>
<reference evidence="9" key="1">
    <citation type="submission" date="2007-04" db="EMBL/GenBank/DDBJ databases">
        <title>Annotation of Pediculus humanus corporis strain USDA.</title>
        <authorList>
            <person name="Kirkness E."/>
            <person name="Hannick L."/>
            <person name="Hass B."/>
            <person name="Bruggner R."/>
            <person name="Lawson D."/>
            <person name="Bidwell S."/>
            <person name="Joardar V."/>
            <person name="Caler E."/>
            <person name="Walenz B."/>
            <person name="Inman J."/>
            <person name="Schobel S."/>
            <person name="Galinsky K."/>
            <person name="Amedeo P."/>
            <person name="Strausberg R."/>
        </authorList>
    </citation>
    <scope>NUCLEOTIDE SEQUENCE</scope>
    <source>
        <strain evidence="9">USDA</strain>
    </source>
</reference>
<dbReference type="FunFam" id="1.10.530.10:FF:000001">
    <property type="entry name" value="Lysozyme C"/>
    <property type="match status" value="1"/>
</dbReference>
<keyword evidence="9" id="KW-0378">Hydrolase</keyword>
<evidence type="ECO:0000256" key="1">
    <source>
        <dbReference type="ARBA" id="ARBA00000632"/>
    </source>
</evidence>
<dbReference type="InterPro" id="IPR019799">
    <property type="entry name" value="Glyco_hydro_22_CS"/>
</dbReference>
<reference evidence="9" key="2">
    <citation type="submission" date="2007-04" db="EMBL/GenBank/DDBJ databases">
        <title>The genome of the human body louse.</title>
        <authorList>
            <consortium name="The Human Body Louse Genome Consortium"/>
            <person name="Kirkness E."/>
            <person name="Walenz B."/>
            <person name="Hass B."/>
            <person name="Bruggner R."/>
            <person name="Strausberg R."/>
        </authorList>
    </citation>
    <scope>NUCLEOTIDE SEQUENCE</scope>
    <source>
        <strain evidence="9">USDA</strain>
    </source>
</reference>
<dbReference type="PANTHER" id="PTHR11407">
    <property type="entry name" value="LYSOZYME C"/>
    <property type="match status" value="1"/>
</dbReference>
<dbReference type="VEuPathDB" id="VectorBase:PHUM563940"/>
<dbReference type="PROSITE" id="PS51348">
    <property type="entry name" value="GLYCOSYL_HYDROL_F22_2"/>
    <property type="match status" value="1"/>
</dbReference>
<comment type="catalytic activity">
    <reaction evidence="1">
        <text>Hydrolysis of (1-&gt;4)-beta-linkages between N-acetylmuramic acid and N-acetyl-D-glucosamine residues in a peptidoglycan and between N-acetyl-D-glucosamine residues in chitodextrins.</text>
        <dbReference type="EC" id="3.2.1.17"/>
    </reaction>
</comment>
<comment type="similarity">
    <text evidence="2 7">Belongs to the glycosyl hydrolase 22 family.</text>
</comment>
<dbReference type="RefSeq" id="XP_002431986.1">
    <property type="nucleotide sequence ID" value="XM_002431941.1"/>
</dbReference>
<protein>
    <recommendedName>
        <fullName evidence="3">lysozyme</fullName>
        <ecNumber evidence="3">3.2.1.17</ecNumber>
    </recommendedName>
</protein>
<dbReference type="InterPro" id="IPR023346">
    <property type="entry name" value="Lysozyme-like_dom_sf"/>
</dbReference>
<evidence type="ECO:0000256" key="4">
    <source>
        <dbReference type="ARBA" id="ARBA00022638"/>
    </source>
</evidence>
<dbReference type="KEGG" id="phu:Phum_PHUM563940"/>
<dbReference type="FunCoup" id="E0W0U2">
    <property type="interactions" value="35"/>
</dbReference>
<reference evidence="10" key="3">
    <citation type="submission" date="2021-02" db="UniProtKB">
        <authorList>
            <consortium name="EnsemblMetazoa"/>
        </authorList>
    </citation>
    <scope>IDENTIFICATION</scope>
    <source>
        <strain evidence="10">USDA</strain>
    </source>
</reference>
<keyword evidence="6 9" id="KW-0326">Glycosidase</keyword>
<evidence type="ECO:0000313" key="10">
    <source>
        <dbReference type="EnsemblMetazoa" id="PHUM563940-PA"/>
    </source>
</evidence>
<dbReference type="eggNOG" id="ENOG502S1S1">
    <property type="taxonomic scope" value="Eukaryota"/>
</dbReference>
<dbReference type="GO" id="GO:0042742">
    <property type="term" value="P:defense response to bacterium"/>
    <property type="evidence" value="ECO:0007669"/>
    <property type="project" value="UniProtKB-KW"/>
</dbReference>
<dbReference type="Proteomes" id="UP000009046">
    <property type="component" value="Unassembled WGS sequence"/>
</dbReference>
<dbReference type="GO" id="GO:0003796">
    <property type="term" value="F:lysozyme activity"/>
    <property type="evidence" value="ECO:0007669"/>
    <property type="project" value="UniProtKB-EC"/>
</dbReference>